<organism evidence="1 2">
    <name type="scientific">Fibroporia radiculosa</name>
    <dbReference type="NCBI Taxonomy" id="599839"/>
    <lineage>
        <taxon>Eukaryota</taxon>
        <taxon>Fungi</taxon>
        <taxon>Dikarya</taxon>
        <taxon>Basidiomycota</taxon>
        <taxon>Agaricomycotina</taxon>
        <taxon>Agaricomycetes</taxon>
        <taxon>Polyporales</taxon>
        <taxon>Fibroporiaceae</taxon>
        <taxon>Fibroporia</taxon>
    </lineage>
</organism>
<keyword evidence="2" id="KW-1185">Reference proteome</keyword>
<dbReference type="RefSeq" id="XP_012178561.1">
    <property type="nucleotide sequence ID" value="XM_012323171.1"/>
</dbReference>
<dbReference type="EMBL" id="HE796926">
    <property type="protein sequence ID" value="CCL99278.1"/>
    <property type="molecule type" value="Genomic_DNA"/>
</dbReference>
<accession>J4G0W8</accession>
<evidence type="ECO:0000313" key="2">
    <source>
        <dbReference type="Proteomes" id="UP000006352"/>
    </source>
</evidence>
<dbReference type="GeneID" id="24094189"/>
<dbReference type="Proteomes" id="UP000006352">
    <property type="component" value="Unassembled WGS sequence"/>
</dbReference>
<dbReference type="InParanoid" id="J4G0W8"/>
<gene>
    <name evidence="1" type="ORF">FIBRA_01293</name>
</gene>
<dbReference type="AlphaFoldDB" id="J4G0W8"/>
<proteinExistence type="predicted"/>
<evidence type="ECO:0000313" key="1">
    <source>
        <dbReference type="EMBL" id="CCL99278.1"/>
    </source>
</evidence>
<dbReference type="HOGENOM" id="CLU_3175388_0_0_1"/>
<reference evidence="1 2" key="1">
    <citation type="journal article" date="2012" name="Appl. Environ. Microbiol.">
        <title>Short-read sequencing for genomic analysis of the brown rot fungus Fibroporia radiculosa.</title>
        <authorList>
            <person name="Tang J.D."/>
            <person name="Perkins A.D."/>
            <person name="Sonstegard T.S."/>
            <person name="Schroeder S.G."/>
            <person name="Burgess S.C."/>
            <person name="Diehl S.V."/>
        </authorList>
    </citation>
    <scope>NUCLEOTIDE SEQUENCE [LARGE SCALE GENOMIC DNA]</scope>
    <source>
        <strain evidence="1 2">TFFH 294</strain>
    </source>
</reference>
<protein>
    <submittedName>
        <fullName evidence="1">Uncharacterized protein</fullName>
    </submittedName>
</protein>
<name>J4G0W8_9APHY</name>
<sequence length="47" mass="5203">MPLTIIGAPSFFTDPVEFLGFLGSFVVPWSAKDPGWGRTYDVVPEEE</sequence>